<evidence type="ECO:0000313" key="2">
    <source>
        <dbReference type="EMBL" id="RBP42457.1"/>
    </source>
</evidence>
<evidence type="ECO:0000313" key="3">
    <source>
        <dbReference type="Proteomes" id="UP000253426"/>
    </source>
</evidence>
<comment type="caution">
    <text evidence="2">The sequence shown here is derived from an EMBL/GenBank/DDBJ whole genome shotgun (WGS) entry which is preliminary data.</text>
</comment>
<reference evidence="2 3" key="1">
    <citation type="submission" date="2018-06" db="EMBL/GenBank/DDBJ databases">
        <title>Genomic Encyclopedia of Type Strains, Phase IV (KMG-IV): sequencing the most valuable type-strain genomes for metagenomic binning, comparative biology and taxonomic classification.</title>
        <authorList>
            <person name="Goeker M."/>
        </authorList>
    </citation>
    <scope>NUCLEOTIDE SEQUENCE [LARGE SCALE GENOMIC DNA]</scope>
    <source>
        <strain evidence="2 3">DSM 25532</strain>
    </source>
</reference>
<dbReference type="GO" id="GO:0030246">
    <property type="term" value="F:carbohydrate binding"/>
    <property type="evidence" value="ECO:0007669"/>
    <property type="project" value="UniProtKB-KW"/>
</dbReference>
<proteinExistence type="predicted"/>
<evidence type="ECO:0000256" key="1">
    <source>
        <dbReference type="SAM" id="SignalP"/>
    </source>
</evidence>
<dbReference type="Gene3D" id="2.60.120.200">
    <property type="match status" value="1"/>
</dbReference>
<sequence length="285" mass="31474">MQPTALPILLAALTVLSSSLHAQSTPPASLKEALTFHASFDHGFDADFSKGSKACTVKQGKETVPAAENAEVKIVSDGAKYGKALHFTKKGGTRPQYSGQDGVLGYNDKSWSATVSVWLRLTPDQDLEPGYCDPVQIVGDDTKKGFIFLEWSRDERPRFFRYAIRPLVHLWNPDNKDWATMEKRPMVQVANAPFAREKWTHAVFTLERLNEKDGKPTGKLYLNGELQGAIEGWDLTLGWDPTKVLLVLGAAYVGHLDDLAVFNRPLSAAEVKELMNLKGGVGDLY</sequence>
<dbReference type="OrthoDB" id="186986at2"/>
<organism evidence="2 3">
    <name type="scientific">Roseimicrobium gellanilyticum</name>
    <dbReference type="NCBI Taxonomy" id="748857"/>
    <lineage>
        <taxon>Bacteria</taxon>
        <taxon>Pseudomonadati</taxon>
        <taxon>Verrucomicrobiota</taxon>
        <taxon>Verrucomicrobiia</taxon>
        <taxon>Verrucomicrobiales</taxon>
        <taxon>Verrucomicrobiaceae</taxon>
        <taxon>Roseimicrobium</taxon>
    </lineage>
</organism>
<name>A0A366HI67_9BACT</name>
<feature type="chain" id="PRO_5016858545" evidence="1">
    <location>
        <begin position="23"/>
        <end position="285"/>
    </location>
</feature>
<keyword evidence="3" id="KW-1185">Reference proteome</keyword>
<dbReference type="EMBL" id="QNRR01000006">
    <property type="protein sequence ID" value="RBP42457.1"/>
    <property type="molecule type" value="Genomic_DNA"/>
</dbReference>
<protein>
    <submittedName>
        <fullName evidence="2">Concanavalin A-like lectin/glucanase superfamily protein</fullName>
    </submittedName>
</protein>
<dbReference type="RefSeq" id="WP_113959588.1">
    <property type="nucleotide sequence ID" value="NZ_QNRR01000006.1"/>
</dbReference>
<dbReference type="AlphaFoldDB" id="A0A366HI67"/>
<feature type="signal peptide" evidence="1">
    <location>
        <begin position="1"/>
        <end position="22"/>
    </location>
</feature>
<accession>A0A366HI67</accession>
<dbReference type="Pfam" id="PF13385">
    <property type="entry name" value="Laminin_G_3"/>
    <property type="match status" value="1"/>
</dbReference>
<dbReference type="Proteomes" id="UP000253426">
    <property type="component" value="Unassembled WGS sequence"/>
</dbReference>
<keyword evidence="2" id="KW-0430">Lectin</keyword>
<dbReference type="SUPFAM" id="SSF49899">
    <property type="entry name" value="Concanavalin A-like lectins/glucanases"/>
    <property type="match status" value="1"/>
</dbReference>
<keyword evidence="1" id="KW-0732">Signal</keyword>
<gene>
    <name evidence="2" type="ORF">DES53_106165</name>
</gene>
<dbReference type="InterPro" id="IPR013320">
    <property type="entry name" value="ConA-like_dom_sf"/>
</dbReference>